<comment type="caution">
    <text evidence="1">The sequence shown here is derived from an EMBL/GenBank/DDBJ whole genome shotgun (WGS) entry which is preliminary data.</text>
</comment>
<gene>
    <name evidence="1" type="ORF">GGD50_002710</name>
</gene>
<reference evidence="1 2" key="1">
    <citation type="submission" date="2020-08" db="EMBL/GenBank/DDBJ databases">
        <title>Genomic Encyclopedia of Type Strains, Phase IV (KMG-V): Genome sequencing to study the core and pangenomes of soil and plant-associated prokaryotes.</title>
        <authorList>
            <person name="Whitman W."/>
        </authorList>
    </citation>
    <scope>NUCLEOTIDE SEQUENCE [LARGE SCALE GENOMIC DNA]</scope>
    <source>
        <strain evidence="1 2">SEMIA 4064</strain>
    </source>
</reference>
<protein>
    <submittedName>
        <fullName evidence="1">Uncharacterized protein</fullName>
    </submittedName>
</protein>
<dbReference type="AlphaFoldDB" id="A0A7W8XR62"/>
<accession>A0A7W8XR62</accession>
<organism evidence="1 2">
    <name type="scientific">Rhizobium paranaense</name>
    <dbReference type="NCBI Taxonomy" id="1650438"/>
    <lineage>
        <taxon>Bacteria</taxon>
        <taxon>Pseudomonadati</taxon>
        <taxon>Pseudomonadota</taxon>
        <taxon>Alphaproteobacteria</taxon>
        <taxon>Hyphomicrobiales</taxon>
        <taxon>Rhizobiaceae</taxon>
        <taxon>Rhizobium/Agrobacterium group</taxon>
        <taxon>Rhizobium</taxon>
    </lineage>
</organism>
<dbReference type="Proteomes" id="UP000549882">
    <property type="component" value="Unassembled WGS sequence"/>
</dbReference>
<evidence type="ECO:0000313" key="1">
    <source>
        <dbReference type="EMBL" id="MBB5574088.1"/>
    </source>
</evidence>
<name>A0A7W8XR62_9HYPH</name>
<keyword evidence="2" id="KW-1185">Reference proteome</keyword>
<sequence>MKSIFFGSTAVPLKPALIEFINNRSDIPKLEKLDFFIEVMKTDASLKAVEYAGRYFTMDTNLKIKPLAIDYLLNWWSEHRKDYENPAPEPK</sequence>
<dbReference type="EMBL" id="JACHBI010000004">
    <property type="protein sequence ID" value="MBB5574088.1"/>
    <property type="molecule type" value="Genomic_DNA"/>
</dbReference>
<evidence type="ECO:0000313" key="2">
    <source>
        <dbReference type="Proteomes" id="UP000549882"/>
    </source>
</evidence>
<proteinExistence type="predicted"/>